<comment type="caution">
    <text evidence="2">The sequence shown here is derived from an EMBL/GenBank/DDBJ whole genome shotgun (WGS) entry which is preliminary data.</text>
</comment>
<dbReference type="EMBL" id="AVBE01000002">
    <property type="protein sequence ID" value="PHJ36050.1"/>
    <property type="molecule type" value="Genomic_DNA"/>
</dbReference>
<keyword evidence="1" id="KW-0732">Signal</keyword>
<dbReference type="Proteomes" id="UP000223296">
    <property type="component" value="Unassembled WGS sequence"/>
</dbReference>
<evidence type="ECO:0000313" key="3">
    <source>
        <dbReference type="Proteomes" id="UP000223296"/>
    </source>
</evidence>
<feature type="signal peptide" evidence="1">
    <location>
        <begin position="1"/>
        <end position="39"/>
    </location>
</feature>
<evidence type="ECO:0000256" key="1">
    <source>
        <dbReference type="SAM" id="SignalP"/>
    </source>
</evidence>
<reference evidence="2 3" key="1">
    <citation type="submission" date="2013-08" db="EMBL/GenBank/DDBJ databases">
        <authorList>
            <person name="Trees D."/>
        </authorList>
    </citation>
    <scope>NUCLEOTIDE SEQUENCE [LARGE SCALE GENOMIC DNA]</scope>
    <source>
        <strain evidence="2 3">3502</strain>
    </source>
</reference>
<organism evidence="2 3">
    <name type="scientific">Neisseria gonorrhoeae 3502</name>
    <dbReference type="NCBI Taxonomy" id="1193404"/>
    <lineage>
        <taxon>Bacteria</taxon>
        <taxon>Pseudomonadati</taxon>
        <taxon>Pseudomonadota</taxon>
        <taxon>Betaproteobacteria</taxon>
        <taxon>Neisseriales</taxon>
        <taxon>Neisseriaceae</taxon>
        <taxon>Neisseria</taxon>
    </lineage>
</organism>
<accession>A0AA44UAC2</accession>
<feature type="chain" id="PRO_5041358834" evidence="1">
    <location>
        <begin position="40"/>
        <end position="503"/>
    </location>
</feature>
<dbReference type="RefSeq" id="WP_041421275.1">
    <property type="nucleotide sequence ID" value="NZ_AVBE01000002.1"/>
</dbReference>
<dbReference type="Pfam" id="PF06122">
    <property type="entry name" value="TraH"/>
    <property type="match status" value="1"/>
</dbReference>
<gene>
    <name evidence="2" type="ORF">N776_04200</name>
</gene>
<dbReference type="InterPro" id="IPR010927">
    <property type="entry name" value="T4SS_TraH"/>
</dbReference>
<evidence type="ECO:0000313" key="2">
    <source>
        <dbReference type="EMBL" id="PHJ36050.1"/>
    </source>
</evidence>
<sequence>MKFHIFRFPKPAKVPTVCASSAKYLCLAASLALPINSSAGIEKNMADMFNSMGAEANYTEAGAFHGQSGSLYTGGGMSVRFPVSDISLGNIQLPSISAGCGGIDFFAGSFSFVNKEQFIQFTRNLGNNAAGVAFDLALKALDPMIQDAIGGIRDLVNYVNQNSLNSCKLSQDIVGGAMGKLGSLASSNCRAASVDSGSSNDPAEGAWYCQAAKNLVHEADKVRNTGKPQDTISFTGGNLTYEAMKNYTGQRSKLGIDMDFYYSMLGTIVFTPLTQHEGDKDKYTVGIQSFEPKILSIQDLLNGKNNAGGEIREKVVLDMWTCKDGSKKLMENCTEKNDVEIPSLRYMVHKRIETLPTAIRNNQGWNLSTRKQIAAIVNNSKLPILKMAVSDAFLGTGYLKKTAVLDAIAVDIMANILDQSERQVRSTLGMYNKTDDASGEAVRKLFANLGELRSRIYQERIDSMKKIEIEESMMRAMEQFETQWRSAFVDTNNSMTFDSMNRF</sequence>
<protein>
    <submittedName>
        <fullName evidence="2">Conjugal transfer protein TraH</fullName>
    </submittedName>
</protein>
<dbReference type="AlphaFoldDB" id="A0AA44UAC2"/>
<proteinExistence type="predicted"/>
<name>A0AA44UAC2_NEIGO</name>